<keyword evidence="2" id="KW-1185">Reference proteome</keyword>
<evidence type="ECO:0000313" key="1">
    <source>
        <dbReference type="EMBL" id="KIK18089.1"/>
    </source>
</evidence>
<reference evidence="2" key="2">
    <citation type="submission" date="2015-01" db="EMBL/GenBank/DDBJ databases">
        <title>Evolutionary Origins and Diversification of the Mycorrhizal Mutualists.</title>
        <authorList>
            <consortium name="DOE Joint Genome Institute"/>
            <consortium name="Mycorrhizal Genomics Consortium"/>
            <person name="Kohler A."/>
            <person name="Kuo A."/>
            <person name="Nagy L.G."/>
            <person name="Floudas D."/>
            <person name="Copeland A."/>
            <person name="Barry K.W."/>
            <person name="Cichocki N."/>
            <person name="Veneault-Fourrey C."/>
            <person name="LaButti K."/>
            <person name="Lindquist E.A."/>
            <person name="Lipzen A."/>
            <person name="Lundell T."/>
            <person name="Morin E."/>
            <person name="Murat C."/>
            <person name="Riley R."/>
            <person name="Ohm R."/>
            <person name="Sun H."/>
            <person name="Tunlid A."/>
            <person name="Henrissat B."/>
            <person name="Grigoriev I.V."/>
            <person name="Hibbett D.S."/>
            <person name="Martin F."/>
        </authorList>
    </citation>
    <scope>NUCLEOTIDE SEQUENCE [LARGE SCALE GENOMIC DNA]</scope>
    <source>
        <strain evidence="2">441</strain>
    </source>
</reference>
<accession>A0A0C9YVU4</accession>
<dbReference type="HOGENOM" id="CLU_1595193_0_0_1"/>
<evidence type="ECO:0000313" key="2">
    <source>
        <dbReference type="Proteomes" id="UP000054018"/>
    </source>
</evidence>
<dbReference type="OrthoDB" id="8954335at2759"/>
<proteinExistence type="predicted"/>
<name>A0A0C9YVU4_9AGAM</name>
<gene>
    <name evidence="1" type="ORF">PISMIDRAFT_632549</name>
</gene>
<sequence>MISLGSTTHRFEGTTESAWKIINSLSVGQTAERRPLQIQREMVDEYLPLDCTAGGKTIINRLLSMASHLKRLNKGSKRTSPRVTRVTITLRLNDDPTATRSTGTGIIGLSSSGNCSVEAYRSALAHVTRALRTATGVPELLHMHHIKDAISVCLDIALSIGVRVSVA</sequence>
<protein>
    <submittedName>
        <fullName evidence="1">Uncharacterized protein</fullName>
    </submittedName>
</protein>
<dbReference type="EMBL" id="KN833813">
    <property type="protein sequence ID" value="KIK18089.1"/>
    <property type="molecule type" value="Genomic_DNA"/>
</dbReference>
<dbReference type="Proteomes" id="UP000054018">
    <property type="component" value="Unassembled WGS sequence"/>
</dbReference>
<organism evidence="1 2">
    <name type="scientific">Pisolithus microcarpus 441</name>
    <dbReference type="NCBI Taxonomy" id="765257"/>
    <lineage>
        <taxon>Eukaryota</taxon>
        <taxon>Fungi</taxon>
        <taxon>Dikarya</taxon>
        <taxon>Basidiomycota</taxon>
        <taxon>Agaricomycotina</taxon>
        <taxon>Agaricomycetes</taxon>
        <taxon>Agaricomycetidae</taxon>
        <taxon>Boletales</taxon>
        <taxon>Sclerodermatineae</taxon>
        <taxon>Pisolithaceae</taxon>
        <taxon>Pisolithus</taxon>
    </lineage>
</organism>
<reference evidence="1 2" key="1">
    <citation type="submission" date="2014-04" db="EMBL/GenBank/DDBJ databases">
        <authorList>
            <consortium name="DOE Joint Genome Institute"/>
            <person name="Kuo A."/>
            <person name="Kohler A."/>
            <person name="Costa M.D."/>
            <person name="Nagy L.G."/>
            <person name="Floudas D."/>
            <person name="Copeland A."/>
            <person name="Barry K.W."/>
            <person name="Cichocki N."/>
            <person name="Veneault-Fourrey C."/>
            <person name="LaButti K."/>
            <person name="Lindquist E.A."/>
            <person name="Lipzen A."/>
            <person name="Lundell T."/>
            <person name="Morin E."/>
            <person name="Murat C."/>
            <person name="Sun H."/>
            <person name="Tunlid A."/>
            <person name="Henrissat B."/>
            <person name="Grigoriev I.V."/>
            <person name="Hibbett D.S."/>
            <person name="Martin F."/>
            <person name="Nordberg H.P."/>
            <person name="Cantor M.N."/>
            <person name="Hua S.X."/>
        </authorList>
    </citation>
    <scope>NUCLEOTIDE SEQUENCE [LARGE SCALE GENOMIC DNA]</scope>
    <source>
        <strain evidence="1 2">441</strain>
    </source>
</reference>
<dbReference type="AlphaFoldDB" id="A0A0C9YVU4"/>